<dbReference type="InterPro" id="IPR050708">
    <property type="entry name" value="T6SS_VgrG/RHS"/>
</dbReference>
<gene>
    <name evidence="1" type="ORF">KUO17_06735</name>
</gene>
<dbReference type="PANTHER" id="PTHR32305">
    <property type="match status" value="1"/>
</dbReference>
<keyword evidence="2" id="KW-1185">Reference proteome</keyword>
<evidence type="ECO:0000313" key="1">
    <source>
        <dbReference type="EMBL" id="MBV6286733.1"/>
    </source>
</evidence>
<reference evidence="1" key="2">
    <citation type="journal article" date="2023" name="Plant Pathol.">
        <title>Dismantling and reorganizing Pseudomonas marginalis sensu#lato.</title>
        <authorList>
            <person name="Sawada H."/>
            <person name="Fujikawa T."/>
            <person name="Satou M."/>
        </authorList>
    </citation>
    <scope>NUCLEOTIDE SEQUENCE</scope>
    <source>
        <strain evidence="1">MAFF 301350</strain>
    </source>
</reference>
<accession>A0A9Q2XGY3</accession>
<dbReference type="PANTHER" id="PTHR32305:SF15">
    <property type="entry name" value="PROTEIN RHSA-RELATED"/>
    <property type="match status" value="1"/>
</dbReference>
<feature type="non-terminal residue" evidence="1">
    <location>
        <position position="1"/>
    </location>
</feature>
<dbReference type="AlphaFoldDB" id="A0A9Q2XGY3"/>
<protein>
    <submittedName>
        <fullName evidence="1">RHS repeat-associated core domain-containing protein</fullName>
    </submittedName>
</protein>
<dbReference type="NCBIfam" id="TIGR03696">
    <property type="entry name" value="Rhs_assc_core"/>
    <property type="match status" value="1"/>
</dbReference>
<proteinExistence type="predicted"/>
<dbReference type="Proteomes" id="UP001106592">
    <property type="component" value="Unassembled WGS sequence"/>
</dbReference>
<name>A0A9Q2XGY3_9PSED</name>
<dbReference type="RefSeq" id="WP_217974468.1">
    <property type="nucleotide sequence ID" value="NZ_JAHTBI010000019.1"/>
</dbReference>
<evidence type="ECO:0000313" key="2">
    <source>
        <dbReference type="Proteomes" id="UP001106592"/>
    </source>
</evidence>
<dbReference type="EMBL" id="JAHTBI010000019">
    <property type="protein sequence ID" value="MBV6286733.1"/>
    <property type="molecule type" value="Genomic_DNA"/>
</dbReference>
<sequence>WAKQIGLSNPIRFQGQYHDRETGLHYNRYRYYDPGVGRFVGQDPIRYLGGVNLYRYAANSIGWTDPLGLARVKGVTPNNKGAKTVIDSDNLEAPMNSYSANAGGKGIHHPVVEEYYDDAKRDGVASLFHGQCGEADGLSKIAHEHDVQSKEQLKRIVGGGVSITTRNDGKSMPYCSSCAHVMNALGVRDGCQKNE</sequence>
<dbReference type="InterPro" id="IPR022385">
    <property type="entry name" value="Rhs_assc_core"/>
</dbReference>
<organism evidence="1 2">
    <name type="scientific">Pseudomonas aegrilactucae</name>
    <dbReference type="NCBI Taxonomy" id="2854028"/>
    <lineage>
        <taxon>Bacteria</taxon>
        <taxon>Pseudomonadati</taxon>
        <taxon>Pseudomonadota</taxon>
        <taxon>Gammaproteobacteria</taxon>
        <taxon>Pseudomonadales</taxon>
        <taxon>Pseudomonadaceae</taxon>
        <taxon>Pseudomonas</taxon>
    </lineage>
</organism>
<comment type="caution">
    <text evidence="1">The sequence shown here is derived from an EMBL/GenBank/DDBJ whole genome shotgun (WGS) entry which is preliminary data.</text>
</comment>
<reference evidence="1" key="1">
    <citation type="journal article" date="2022" name="Int. J. Syst. Evol. Microbiol.">
        <title>Pseudomonas aegrilactucae sp. nov. and Pseudomonas morbosilactucae sp. nov., pathogens causing bacterial rot of lettuce in Japan.</title>
        <authorList>
            <person name="Sawada H."/>
            <person name="Fujikawa T."/>
            <person name="Satou M."/>
        </authorList>
    </citation>
    <scope>NUCLEOTIDE SEQUENCE</scope>
    <source>
        <strain evidence="1">MAFF 301350</strain>
    </source>
</reference>